<protein>
    <submittedName>
        <fullName evidence="1">YjbH domain-containing protein</fullName>
    </submittedName>
</protein>
<accession>A0ABT2ZV58</accession>
<comment type="caution">
    <text evidence="1">The sequence shown here is derived from an EMBL/GenBank/DDBJ whole genome shotgun (WGS) entry which is preliminary data.</text>
</comment>
<dbReference type="Pfam" id="PF06082">
    <property type="entry name" value="YjbH"/>
    <property type="match status" value="1"/>
</dbReference>
<reference evidence="1 2" key="1">
    <citation type="submission" date="2022-10" db="EMBL/GenBank/DDBJ databases">
        <title>Sinirhodobacter sp. nov., isolated from ocean surface sediments.</title>
        <authorList>
            <person name="He W."/>
            <person name="Wang L."/>
            <person name="Zhang D.-F."/>
        </authorList>
    </citation>
    <scope>NUCLEOTIDE SEQUENCE [LARGE SCALE GENOMIC DNA]</scope>
    <source>
        <strain evidence="1 2">WL0115</strain>
    </source>
</reference>
<dbReference type="EMBL" id="JAOWKW010000001">
    <property type="protein sequence ID" value="MCV2877642.1"/>
    <property type="molecule type" value="Genomic_DNA"/>
</dbReference>
<gene>
    <name evidence="1" type="ORF">OE699_02150</name>
</gene>
<dbReference type="Proteomes" id="UP001526166">
    <property type="component" value="Unassembled WGS sequence"/>
</dbReference>
<evidence type="ECO:0000313" key="2">
    <source>
        <dbReference type="Proteomes" id="UP001526166"/>
    </source>
</evidence>
<sequence>MTSNKKDYRFVLSFWSARKEDLHGLFPVISGSGAALVIGASAVCADPVPSLYGPAGLMDMPTAEMARDGTVSLGVAHLPDSVRFSAGFQALPRVNLTFRYSGIGDEGGYTESSGYSLWDRSLDLSVLLWPEGEWNPAIAIGARDILGTGVMASEYLVATKTLTPDLSATLGFGWGRLASGNQIGSTGERPTETGDTGGQLRLESMFRGDVGVFGGLRWQTPVDGLSLAVEYSSDDYSAEAPFGVSSAEQPWSLGLNWKTNPNLNIGLAALNGRGVALSLTSVLDPRGPDLFPKAPWVPRSGGSNVADAFDGSGVAPMAFGSAGEHCTATIEVRGVRSAAVAIDRAGRALAREGCRAASVRIAREGMTLSETQLDLTQAEPVVLGAEPAGPGSEPARRIVEPAFDWALSPLMRYSLFDPDQPLYFDLSAAIQARYRLASGLSLSGQLSQTIAGNFDDMTRGPKGSLPRVRTESYLYDQEKGPRLDYLTLDLFQQHTSRTFSRLSLGYLETQYAGLSAELYMRHASLPLAFGAELNVLKARDFDQGFGLRDLPGLAAVNGHASLYWETGFHGIDAQLDVGRYLAGDLGGTLSVSRDFQNGWKIGAFATLTDASAEDFGEGSFDKGVFFRVPVAAFGPRETALSAESRISSLTGDGGQRVAIRNRLHEIVSRGDARAVLAGCRQGVPCFSR</sequence>
<keyword evidence="2" id="KW-1185">Reference proteome</keyword>
<organism evidence="1 2">
    <name type="scientific">Sedimentimonas flavescens</name>
    <dbReference type="NCBI Taxonomy" id="2851012"/>
    <lineage>
        <taxon>Bacteria</taxon>
        <taxon>Pseudomonadati</taxon>
        <taxon>Pseudomonadota</taxon>
        <taxon>Alphaproteobacteria</taxon>
        <taxon>Rhodobacterales</taxon>
        <taxon>Rhodobacter group</taxon>
        <taxon>Sedimentimonas</taxon>
    </lineage>
</organism>
<name>A0ABT2ZV58_9RHOB</name>
<dbReference type="RefSeq" id="WP_263846999.1">
    <property type="nucleotide sequence ID" value="NZ_JAOWKW010000001.1"/>
</dbReference>
<evidence type="ECO:0000313" key="1">
    <source>
        <dbReference type="EMBL" id="MCV2877642.1"/>
    </source>
</evidence>
<dbReference type="InterPro" id="IPR010344">
    <property type="entry name" value="YbjH"/>
</dbReference>
<proteinExistence type="predicted"/>